<reference evidence="3 4" key="1">
    <citation type="submission" date="2018-07" db="EMBL/GenBank/DDBJ databases">
        <title>Genomic Encyclopedia of Type Strains, Phase IV (KMG-IV): sequencing the most valuable type-strain genomes for metagenomic binning, comparative biology and taxonomic classification.</title>
        <authorList>
            <person name="Goeker M."/>
        </authorList>
    </citation>
    <scope>NUCLEOTIDE SEQUENCE [LARGE SCALE GENOMIC DNA]</scope>
    <source>
        <strain evidence="3 4">DSM 21634</strain>
    </source>
</reference>
<organism evidence="3 4">
    <name type="scientific">Pseudorhodoferax soli</name>
    <dbReference type="NCBI Taxonomy" id="545864"/>
    <lineage>
        <taxon>Bacteria</taxon>
        <taxon>Pseudomonadati</taxon>
        <taxon>Pseudomonadota</taxon>
        <taxon>Betaproteobacteria</taxon>
        <taxon>Burkholderiales</taxon>
        <taxon>Comamonadaceae</taxon>
    </lineage>
</organism>
<evidence type="ECO:0000256" key="1">
    <source>
        <dbReference type="ARBA" id="ARBA00006987"/>
    </source>
</evidence>
<dbReference type="Pfam" id="PF03401">
    <property type="entry name" value="TctC"/>
    <property type="match status" value="1"/>
</dbReference>
<sequence length="330" mass="34400">MRPGENIMNKILKAFVAAAVAVAGLSSAVAQDGARAVTLYVPYGAGGTSDVMARILAAKMQTILPRPVIVDNKPGAGGRLAVGLIKNMQADGSAVLVGLPAPITVAPHLYAGKLNYDMDKDYVAVAKVVKTGFSVAVPASSKIQTFQDLVAMAKKNPNKLNYGTAGVGTIPHFVGHLIAKSAGIEWTMVPFKGGSGMTTDLIAGHIDVAIDLVPDHVEQAKSGKIRVLAVVGQHRAAALPDVATLTELGVPGIELENWQGLFVPKKTPAATVIELQQAVEKAVADPAVKQQLARVGLEVAYQDAAAFTGFVKADADRWSAIVRDSKISVD</sequence>
<comment type="similarity">
    <text evidence="1">Belongs to the UPF0065 (bug) family.</text>
</comment>
<comment type="caution">
    <text evidence="3">The sequence shown here is derived from an EMBL/GenBank/DDBJ whole genome shotgun (WGS) entry which is preliminary data.</text>
</comment>
<accession>A0A368XC64</accession>
<name>A0A368XC64_9BURK</name>
<dbReference type="Gene3D" id="3.40.190.10">
    <property type="entry name" value="Periplasmic binding protein-like II"/>
    <property type="match status" value="1"/>
</dbReference>
<evidence type="ECO:0000313" key="3">
    <source>
        <dbReference type="EMBL" id="RCW63614.1"/>
    </source>
</evidence>
<dbReference type="Gene3D" id="3.40.190.150">
    <property type="entry name" value="Bordetella uptake gene, domain 1"/>
    <property type="match status" value="1"/>
</dbReference>
<evidence type="ECO:0000313" key="4">
    <source>
        <dbReference type="Proteomes" id="UP000252884"/>
    </source>
</evidence>
<keyword evidence="4" id="KW-1185">Reference proteome</keyword>
<gene>
    <name evidence="3" type="ORF">DES41_11810</name>
</gene>
<keyword evidence="3" id="KW-0675">Receptor</keyword>
<feature type="signal peptide" evidence="2">
    <location>
        <begin position="1"/>
        <end position="30"/>
    </location>
</feature>
<proteinExistence type="inferred from homology"/>
<dbReference type="SUPFAM" id="SSF53850">
    <property type="entry name" value="Periplasmic binding protein-like II"/>
    <property type="match status" value="1"/>
</dbReference>
<feature type="chain" id="PRO_5016985106" evidence="2">
    <location>
        <begin position="31"/>
        <end position="330"/>
    </location>
</feature>
<dbReference type="PIRSF" id="PIRSF017082">
    <property type="entry name" value="YflP"/>
    <property type="match status" value="1"/>
</dbReference>
<keyword evidence="2" id="KW-0732">Signal</keyword>
<dbReference type="EMBL" id="QPJK01000018">
    <property type="protein sequence ID" value="RCW63614.1"/>
    <property type="molecule type" value="Genomic_DNA"/>
</dbReference>
<dbReference type="PANTHER" id="PTHR42928:SF5">
    <property type="entry name" value="BLR1237 PROTEIN"/>
    <property type="match status" value="1"/>
</dbReference>
<dbReference type="Proteomes" id="UP000252884">
    <property type="component" value="Unassembled WGS sequence"/>
</dbReference>
<dbReference type="InterPro" id="IPR042100">
    <property type="entry name" value="Bug_dom1"/>
</dbReference>
<protein>
    <submittedName>
        <fullName evidence="3">Tripartite-type tricarboxylate transporter receptor subunit TctC</fullName>
    </submittedName>
</protein>
<dbReference type="PANTHER" id="PTHR42928">
    <property type="entry name" value="TRICARBOXYLATE-BINDING PROTEIN"/>
    <property type="match status" value="1"/>
</dbReference>
<evidence type="ECO:0000256" key="2">
    <source>
        <dbReference type="SAM" id="SignalP"/>
    </source>
</evidence>
<dbReference type="CDD" id="cd07012">
    <property type="entry name" value="PBP2_Bug_TTT"/>
    <property type="match status" value="1"/>
</dbReference>
<dbReference type="OrthoDB" id="8686127at2"/>
<dbReference type="InterPro" id="IPR005064">
    <property type="entry name" value="BUG"/>
</dbReference>
<dbReference type="AlphaFoldDB" id="A0A368XC64"/>